<reference evidence="1 2" key="1">
    <citation type="submission" date="2021-01" db="EMBL/GenBank/DDBJ databases">
        <title>Whole genome shotgun sequence of Planotetraspora phitsanulokensis NBRC 104273.</title>
        <authorList>
            <person name="Komaki H."/>
            <person name="Tamura T."/>
        </authorList>
    </citation>
    <scope>NUCLEOTIDE SEQUENCE [LARGE SCALE GENOMIC DNA]</scope>
    <source>
        <strain evidence="1 2">NBRC 104273</strain>
    </source>
</reference>
<gene>
    <name evidence="1" type="ORF">Pph01_63680</name>
</gene>
<keyword evidence="2" id="KW-1185">Reference proteome</keyword>
<accession>A0A8J3UAN5</accession>
<evidence type="ECO:0000313" key="2">
    <source>
        <dbReference type="Proteomes" id="UP000622547"/>
    </source>
</evidence>
<proteinExistence type="predicted"/>
<dbReference type="Proteomes" id="UP000622547">
    <property type="component" value="Unassembled WGS sequence"/>
</dbReference>
<sequence length="69" mass="7404">MNPWANAGAALSRAITAAVTPMTVRRISGDNVTPPVASARCTSWVNESRTIGELRKNKFQNDPHGLEVA</sequence>
<organism evidence="1 2">
    <name type="scientific">Planotetraspora phitsanulokensis</name>
    <dbReference type="NCBI Taxonomy" id="575192"/>
    <lineage>
        <taxon>Bacteria</taxon>
        <taxon>Bacillati</taxon>
        <taxon>Actinomycetota</taxon>
        <taxon>Actinomycetes</taxon>
        <taxon>Streptosporangiales</taxon>
        <taxon>Streptosporangiaceae</taxon>
        <taxon>Planotetraspora</taxon>
    </lineage>
</organism>
<comment type="caution">
    <text evidence="1">The sequence shown here is derived from an EMBL/GenBank/DDBJ whole genome shotgun (WGS) entry which is preliminary data.</text>
</comment>
<name>A0A8J3UAN5_9ACTN</name>
<evidence type="ECO:0000313" key="1">
    <source>
        <dbReference type="EMBL" id="GII41365.1"/>
    </source>
</evidence>
<protein>
    <submittedName>
        <fullName evidence="1">Uncharacterized protein</fullName>
    </submittedName>
</protein>
<dbReference type="EMBL" id="BOOP01000032">
    <property type="protein sequence ID" value="GII41365.1"/>
    <property type="molecule type" value="Genomic_DNA"/>
</dbReference>
<dbReference type="AlphaFoldDB" id="A0A8J3UAN5"/>